<comment type="caution">
    <text evidence="2">The sequence shown here is derived from an EMBL/GenBank/DDBJ whole genome shotgun (WGS) entry which is preliminary data.</text>
</comment>
<proteinExistence type="predicted"/>
<organism evidence="2 3">
    <name type="scientific">Actinidia rufa</name>
    <dbReference type="NCBI Taxonomy" id="165716"/>
    <lineage>
        <taxon>Eukaryota</taxon>
        <taxon>Viridiplantae</taxon>
        <taxon>Streptophyta</taxon>
        <taxon>Embryophyta</taxon>
        <taxon>Tracheophyta</taxon>
        <taxon>Spermatophyta</taxon>
        <taxon>Magnoliopsida</taxon>
        <taxon>eudicotyledons</taxon>
        <taxon>Gunneridae</taxon>
        <taxon>Pentapetalae</taxon>
        <taxon>asterids</taxon>
        <taxon>Ericales</taxon>
        <taxon>Actinidiaceae</taxon>
        <taxon>Actinidia</taxon>
    </lineage>
</organism>
<sequence length="86" mass="9323">MVMSKVSAYEESRQKRLEENKKRMEELNLNKLAQALSSPKPSPVHETGKAKGISAASGPLDGKKVQSCCRQAPSQLQGSKSLLSPL</sequence>
<feature type="region of interest" description="Disordered" evidence="1">
    <location>
        <begin position="1"/>
        <end position="21"/>
    </location>
</feature>
<protein>
    <submittedName>
        <fullName evidence="2">AP2/B3-like transcriptional factor family protein</fullName>
    </submittedName>
</protein>
<evidence type="ECO:0000256" key="1">
    <source>
        <dbReference type="SAM" id="MobiDB-lite"/>
    </source>
</evidence>
<accession>A0A7J0H5P1</accession>
<evidence type="ECO:0000313" key="3">
    <source>
        <dbReference type="Proteomes" id="UP000585474"/>
    </source>
</evidence>
<feature type="compositionally biased region" description="Polar residues" evidence="1">
    <location>
        <begin position="68"/>
        <end position="86"/>
    </location>
</feature>
<keyword evidence="3" id="KW-1185">Reference proteome</keyword>
<evidence type="ECO:0000313" key="2">
    <source>
        <dbReference type="EMBL" id="GFZ18410.1"/>
    </source>
</evidence>
<feature type="compositionally biased region" description="Basic and acidic residues" evidence="1">
    <location>
        <begin position="8"/>
        <end position="21"/>
    </location>
</feature>
<name>A0A7J0H5P1_9ERIC</name>
<dbReference type="EMBL" id="BJWL01000027">
    <property type="protein sequence ID" value="GFZ18410.1"/>
    <property type="molecule type" value="Genomic_DNA"/>
</dbReference>
<dbReference type="OrthoDB" id="1749243at2759"/>
<feature type="region of interest" description="Disordered" evidence="1">
    <location>
        <begin position="34"/>
        <end position="86"/>
    </location>
</feature>
<dbReference type="AlphaFoldDB" id="A0A7J0H5P1"/>
<reference evidence="2 3" key="1">
    <citation type="submission" date="2019-07" db="EMBL/GenBank/DDBJ databases">
        <title>De Novo Assembly of kiwifruit Actinidia rufa.</title>
        <authorList>
            <person name="Sugita-Konishi S."/>
            <person name="Sato K."/>
            <person name="Mori E."/>
            <person name="Abe Y."/>
            <person name="Kisaki G."/>
            <person name="Hamano K."/>
            <person name="Suezawa K."/>
            <person name="Otani M."/>
            <person name="Fukuda T."/>
            <person name="Manabe T."/>
            <person name="Gomi K."/>
            <person name="Tabuchi M."/>
            <person name="Akimitsu K."/>
            <person name="Kataoka I."/>
        </authorList>
    </citation>
    <scope>NUCLEOTIDE SEQUENCE [LARGE SCALE GENOMIC DNA]</scope>
    <source>
        <strain evidence="3">cv. Fuchu</strain>
    </source>
</reference>
<dbReference type="Proteomes" id="UP000585474">
    <property type="component" value="Unassembled WGS sequence"/>
</dbReference>
<gene>
    <name evidence="2" type="ORF">Acr_27g0001490</name>
</gene>